<accession>K9FKA3</accession>
<name>K9FKA3_PEND1</name>
<dbReference type="OrthoDB" id="347435at2759"/>
<proteinExistence type="predicted"/>
<comment type="caution">
    <text evidence="1">The sequence shown here is derived from an EMBL/GenBank/DDBJ whole genome shotgun (WGS) entry which is preliminary data.</text>
</comment>
<dbReference type="Proteomes" id="UP000009886">
    <property type="component" value="Unassembled WGS sequence"/>
</dbReference>
<organism evidence="1 2">
    <name type="scientific">Penicillium digitatum (strain Pd1 / CECT 20795)</name>
    <name type="common">Green mold</name>
    <dbReference type="NCBI Taxonomy" id="1170230"/>
    <lineage>
        <taxon>Eukaryota</taxon>
        <taxon>Fungi</taxon>
        <taxon>Dikarya</taxon>
        <taxon>Ascomycota</taxon>
        <taxon>Pezizomycotina</taxon>
        <taxon>Eurotiomycetes</taxon>
        <taxon>Eurotiomycetidae</taxon>
        <taxon>Eurotiales</taxon>
        <taxon>Aspergillaceae</taxon>
        <taxon>Penicillium</taxon>
    </lineage>
</organism>
<dbReference type="HOGENOM" id="CLU_2758573_0_0_1"/>
<sequence>MNRCTRESEDKSTASTQWHLSLDDLYLDNDNLIPLRAANPSNKLVQIRGQPGTHDMNLARSFFESLRTGS</sequence>
<reference evidence="2" key="1">
    <citation type="journal article" date="2012" name="BMC Genomics">
        <title>Genome sequence of the necrotrophic fungus Penicillium digitatum, the main postharvest pathogen of citrus.</title>
        <authorList>
            <person name="Marcet-Houben M."/>
            <person name="Ballester A.-R."/>
            <person name="de la Fuente B."/>
            <person name="Harries E."/>
            <person name="Marcos J.F."/>
            <person name="Gonzalez-Candelas L."/>
            <person name="Gabaldon T."/>
        </authorList>
    </citation>
    <scope>NUCLEOTIDE SEQUENCE [LARGE SCALE GENOMIC DNA]</scope>
    <source>
        <strain evidence="2">Pd1 / CECT 20795</strain>
    </source>
</reference>
<dbReference type="Gene3D" id="3.40.50.300">
    <property type="entry name" value="P-loop containing nucleotide triphosphate hydrolases"/>
    <property type="match status" value="1"/>
</dbReference>
<dbReference type="AlphaFoldDB" id="K9FKA3"/>
<dbReference type="EMBL" id="AKCU01000423">
    <property type="protein sequence ID" value="EKV09679.1"/>
    <property type="molecule type" value="Genomic_DNA"/>
</dbReference>
<evidence type="ECO:0000313" key="2">
    <source>
        <dbReference type="Proteomes" id="UP000009886"/>
    </source>
</evidence>
<dbReference type="VEuPathDB" id="FungiDB:PDIP_63590"/>
<dbReference type="InterPro" id="IPR027417">
    <property type="entry name" value="P-loop_NTPase"/>
</dbReference>
<protein>
    <submittedName>
        <fullName evidence="1">Uncharacterized protein</fullName>
    </submittedName>
</protein>
<gene>
    <name evidence="1" type="ORF">PDIP_63590</name>
</gene>
<dbReference type="KEGG" id="pdp:PDIP_63590"/>
<evidence type="ECO:0000313" key="1">
    <source>
        <dbReference type="EMBL" id="EKV09679.1"/>
    </source>
</evidence>